<evidence type="ECO:0000256" key="2">
    <source>
        <dbReference type="ARBA" id="ARBA00012782"/>
    </source>
</evidence>
<keyword evidence="4 6" id="KW-0464">Manganese</keyword>
<dbReference type="CDD" id="cd01295">
    <property type="entry name" value="AdeC"/>
    <property type="match status" value="1"/>
</dbReference>
<dbReference type="PANTHER" id="PTHR11113:SF2">
    <property type="entry name" value="ADENINE DEAMINASE"/>
    <property type="match status" value="1"/>
</dbReference>
<comment type="catalytic activity">
    <reaction evidence="5 6">
        <text>adenine + H2O + H(+) = hypoxanthine + NH4(+)</text>
        <dbReference type="Rhea" id="RHEA:23688"/>
        <dbReference type="ChEBI" id="CHEBI:15377"/>
        <dbReference type="ChEBI" id="CHEBI:15378"/>
        <dbReference type="ChEBI" id="CHEBI:16708"/>
        <dbReference type="ChEBI" id="CHEBI:17368"/>
        <dbReference type="ChEBI" id="CHEBI:28938"/>
        <dbReference type="EC" id="3.5.4.2"/>
    </reaction>
</comment>
<reference evidence="9" key="1">
    <citation type="submission" date="2018-07" db="EMBL/GenBank/DDBJ databases">
        <authorList>
            <consortium name="Genoscope - CEA"/>
            <person name="William W."/>
        </authorList>
    </citation>
    <scope>NUCLEOTIDE SEQUENCE</scope>
    <source>
        <strain evidence="9">IK1</strain>
    </source>
</reference>
<dbReference type="HAMAP" id="MF_01518">
    <property type="entry name" value="Adenine_deamin"/>
    <property type="match status" value="1"/>
</dbReference>
<comment type="similarity">
    <text evidence="1 6">Belongs to the metallo-dependent hydrolases superfamily. Adenine deaminase family.</text>
</comment>
<dbReference type="Gene3D" id="3.20.20.140">
    <property type="entry name" value="Metal-dependent hydrolases"/>
    <property type="match status" value="1"/>
</dbReference>
<feature type="domain" description="Adenine deaminase C-terminal" evidence="8">
    <location>
        <begin position="404"/>
        <end position="570"/>
    </location>
</feature>
<dbReference type="SUPFAM" id="SSF51338">
    <property type="entry name" value="Composite domain of metallo-dependent hydrolases"/>
    <property type="match status" value="1"/>
</dbReference>
<dbReference type="InterPro" id="IPR006679">
    <property type="entry name" value="Adenine_deam"/>
</dbReference>
<dbReference type="AlphaFoldDB" id="A0A653A883"/>
<sequence>MNERIELQRRRIASARGHIPADLVLRGGSVVNVFSGGIDVRDLAVKDGVIVGLGEGLRGVEERDVSGDFLLPGFIEGHLHVESSMMMPRSLAAALIPYGATALIADPHEVANVLGMDGIRLMLEDSRAVPFDFFFMAPSCVPATHMETSGAVLHSGDLAPLLYEPRVLGLAEMMNFPGVLAGDEEVLQKIDLFRNRVVDGHSPGLTGRDLQAYLTAGIGSDHESFALAEGREKVEAGMMLMIREGTSARNLLALLPLVSQTNWNRFCLVHDDLHAEELAERGHLDYLLRKAVGLGLDPVTAVRLVTINPAQYFGLRRRGALAPGYRADIVVADDLERFKIKAVFKDGSLVAEGGRLTARWPAPDLPGRPERPSPLRMAPFTSDRLAIAHAGGDARVIELVPGELITRTLLSPVPAAQGRVQTDVGNDILKLCVFERHRESGRIGLGLVRGFGLKRGALASSVAHDSHNVIAVGVDDASIHCAVMRLREIGGGLAAALGDRVLAELPLEVAGLMTRAPFEGLVQKIRTVKEAASELGAQGSEPFMALSFLALPVIPELKLTDRGLVDVNRFAIVPIFPAQEKQKGADTPASGADER</sequence>
<dbReference type="Gene3D" id="2.30.40.10">
    <property type="entry name" value="Urease, subunit C, domain 1"/>
    <property type="match status" value="1"/>
</dbReference>
<gene>
    <name evidence="6 9" type="primary">ade</name>
    <name evidence="9" type="ORF">TRIP_B330418</name>
</gene>
<dbReference type="InterPro" id="IPR026912">
    <property type="entry name" value="Adenine_deam_C"/>
</dbReference>
<keyword evidence="3 6" id="KW-0378">Hydrolase</keyword>
<evidence type="ECO:0000256" key="1">
    <source>
        <dbReference type="ARBA" id="ARBA00006773"/>
    </source>
</evidence>
<evidence type="ECO:0000259" key="7">
    <source>
        <dbReference type="Pfam" id="PF01979"/>
    </source>
</evidence>
<organism evidence="9">
    <name type="scientific">Uncultured Desulfatiglans sp</name>
    <dbReference type="NCBI Taxonomy" id="1748965"/>
    <lineage>
        <taxon>Bacteria</taxon>
        <taxon>Pseudomonadati</taxon>
        <taxon>Thermodesulfobacteriota</taxon>
        <taxon>Desulfobacteria</taxon>
        <taxon>Desulfatiglandales</taxon>
        <taxon>Desulfatiglandaceae</taxon>
        <taxon>Desulfatiglans</taxon>
        <taxon>environmental samples</taxon>
    </lineage>
</organism>
<dbReference type="GO" id="GO:0000034">
    <property type="term" value="F:adenine deaminase activity"/>
    <property type="evidence" value="ECO:0007669"/>
    <property type="project" value="UniProtKB-UniRule"/>
</dbReference>
<evidence type="ECO:0000313" key="9">
    <source>
        <dbReference type="EMBL" id="VBB44281.1"/>
    </source>
</evidence>
<proteinExistence type="inferred from homology"/>
<name>A0A653A883_UNCDX</name>
<evidence type="ECO:0000256" key="4">
    <source>
        <dbReference type="ARBA" id="ARBA00023211"/>
    </source>
</evidence>
<comment type="cofactor">
    <cofactor evidence="6">
        <name>Mn(2+)</name>
        <dbReference type="ChEBI" id="CHEBI:29035"/>
    </cofactor>
</comment>
<evidence type="ECO:0000256" key="6">
    <source>
        <dbReference type="HAMAP-Rule" id="MF_01518"/>
    </source>
</evidence>
<protein>
    <recommendedName>
        <fullName evidence="2 6">Adenine deaminase</fullName>
        <shortName evidence="6">Adenase</shortName>
        <shortName evidence="6">Adenine aminase</shortName>
        <ecNumber evidence="2 6">3.5.4.2</ecNumber>
    </recommendedName>
</protein>
<dbReference type="GO" id="GO:0006146">
    <property type="term" value="P:adenine catabolic process"/>
    <property type="evidence" value="ECO:0007669"/>
    <property type="project" value="InterPro"/>
</dbReference>
<dbReference type="Pfam" id="PF13382">
    <property type="entry name" value="Adenine_deam_C"/>
    <property type="match status" value="1"/>
</dbReference>
<dbReference type="EC" id="3.5.4.2" evidence="2 6"/>
<evidence type="ECO:0000256" key="5">
    <source>
        <dbReference type="ARBA" id="ARBA00047720"/>
    </source>
</evidence>
<dbReference type="Pfam" id="PF01979">
    <property type="entry name" value="Amidohydro_1"/>
    <property type="match status" value="1"/>
</dbReference>
<dbReference type="InterPro" id="IPR032466">
    <property type="entry name" value="Metal_Hydrolase"/>
</dbReference>
<evidence type="ECO:0000259" key="8">
    <source>
        <dbReference type="Pfam" id="PF13382"/>
    </source>
</evidence>
<dbReference type="EMBL" id="UPXX01000027">
    <property type="protein sequence ID" value="VBB44281.1"/>
    <property type="molecule type" value="Genomic_DNA"/>
</dbReference>
<dbReference type="NCBIfam" id="TIGR01178">
    <property type="entry name" value="ade"/>
    <property type="match status" value="1"/>
</dbReference>
<dbReference type="SUPFAM" id="SSF51556">
    <property type="entry name" value="Metallo-dependent hydrolases"/>
    <property type="match status" value="1"/>
</dbReference>
<evidence type="ECO:0000256" key="3">
    <source>
        <dbReference type="ARBA" id="ARBA00022801"/>
    </source>
</evidence>
<dbReference type="InterPro" id="IPR011059">
    <property type="entry name" value="Metal-dep_hydrolase_composite"/>
</dbReference>
<feature type="domain" description="Amidohydrolase-related" evidence="7">
    <location>
        <begin position="69"/>
        <end position="350"/>
    </location>
</feature>
<accession>A0A653A883</accession>
<dbReference type="PANTHER" id="PTHR11113">
    <property type="entry name" value="N-ACETYLGLUCOSAMINE-6-PHOSPHATE DEACETYLASE"/>
    <property type="match status" value="1"/>
</dbReference>
<dbReference type="InterPro" id="IPR006680">
    <property type="entry name" value="Amidohydro-rel"/>
</dbReference>